<sequence length="938" mass="107028">MSLVDFELGDLAISGRLSSLTNYQHESGIPSKPFIPLKQVSLLAKGSERGYKMNSPHSYQSLNISTSIGFHFIGFRCTPHIRLNLPSFLYNFLFVLPLFTSSLNSVLSIFFLPNCLFSNLQSSNLDFFSFIPSNLIFSCNLFLLVQLPLFTQWLQLTVGNHRIMKFSWVLQWWSRCGRSVTGHWKIFNFWCNWLYMNVDFQDLKMQIHLGIGKTLFNVDKIFTSSYSPNLRYWVRILNSFGHILHIFFLCLKLLPCLDVVHGISKSCGKFCLKLAGACWYFIPWKISREIQDLTSNSSRHNQSPLEKHHSLNYLEIQTRNNPSSSMTFISSTSLVLQTSSTSIALLIYPSLNLILFALKPEIHLHPSLKLPFALLPTKFPLDYVGELHISVLCFTNFPISMLSLQDLPGVSPTGGLSSASAPFYIPHQRLKCLFAFDSRMSSSHWLSVACQFKIFRSEPEVRHMTIFQFQLCHSSITQDTTNPRLLVTFPRIIPLNNNSNQKKTTSMKATPMPNKATPNSRKSAPKRPATQQESKKKKGNDSSEDDAADTTEWNYNAFFGTGKATAFFCPSKDILKITTGFFTCNPPGLKVRPTKRPHNTRHGSHLQNTRCKDQLGFSFFKCNFQFSSQTFNTLKQNGIVYFSYDTPKKRQIYCIKPEISYLIFLNYAPSCVLKVKPIPGILGRLVGHTFTTGGSHTSTIQRVCDEKLTKRKKIGQIIICNLMIKLMSIILFSQLKKFHAFFSTSFSSPALLNIMFPSFLFFPHLKIYLYFFSHVYLDLIQSICLCGTLYGYMATTVLRQGWVALIDSWAELLTFLKMIFPICHLSILTYGHASKHAFQMVPLTKVELLPCLPSEHAIVCQITFLSDDHLNFFPTSFFFNQNRIHQYFSSPATTHLILGKSNLMSSCFFPMWPFLYLPHHPVCQAGTESISFPILAVY</sequence>
<feature type="transmembrane region" description="Helical" evidence="2">
    <location>
        <begin position="131"/>
        <end position="154"/>
    </location>
</feature>
<feature type="transmembrane region" description="Helical" evidence="2">
    <location>
        <begin position="717"/>
        <end position="735"/>
    </location>
</feature>
<feature type="region of interest" description="Disordered" evidence="1">
    <location>
        <begin position="497"/>
        <end position="547"/>
    </location>
</feature>
<keyword evidence="2" id="KW-1133">Transmembrane helix</keyword>
<evidence type="ECO:0000313" key="3">
    <source>
        <dbReference type="EMBL" id="KNZ57706.1"/>
    </source>
</evidence>
<dbReference type="EMBL" id="LAVV01006942">
    <property type="protein sequence ID" value="KNZ57706.1"/>
    <property type="molecule type" value="Genomic_DNA"/>
</dbReference>
<keyword evidence="2" id="KW-0472">Membrane</keyword>
<keyword evidence="2" id="KW-0812">Transmembrane</keyword>
<evidence type="ECO:0000313" key="4">
    <source>
        <dbReference type="Proteomes" id="UP000037035"/>
    </source>
</evidence>
<protein>
    <submittedName>
        <fullName evidence="3">Uncharacterized protein</fullName>
    </submittedName>
</protein>
<feature type="transmembrane region" description="Helical" evidence="2">
    <location>
        <begin position="741"/>
        <end position="762"/>
    </location>
</feature>
<gene>
    <name evidence="3" type="ORF">VP01_2094g3</name>
</gene>
<reference evidence="3 4" key="1">
    <citation type="submission" date="2015-08" db="EMBL/GenBank/DDBJ databases">
        <title>Next Generation Sequencing and Analysis of the Genome of Puccinia sorghi L Schw, the Causal Agent of Maize Common Rust.</title>
        <authorList>
            <person name="Rochi L."/>
            <person name="Burguener G."/>
            <person name="Darino M."/>
            <person name="Turjanski A."/>
            <person name="Kreff E."/>
            <person name="Dieguez M.J."/>
            <person name="Sacco F."/>
        </authorList>
    </citation>
    <scope>NUCLEOTIDE SEQUENCE [LARGE SCALE GENOMIC DNA]</scope>
    <source>
        <strain evidence="3 4">RO10H11247</strain>
    </source>
</reference>
<evidence type="ECO:0000256" key="2">
    <source>
        <dbReference type="SAM" id="Phobius"/>
    </source>
</evidence>
<feature type="transmembrane region" description="Helical" evidence="2">
    <location>
        <begin position="88"/>
        <end position="111"/>
    </location>
</feature>
<organism evidence="3 4">
    <name type="scientific">Puccinia sorghi</name>
    <dbReference type="NCBI Taxonomy" id="27349"/>
    <lineage>
        <taxon>Eukaryota</taxon>
        <taxon>Fungi</taxon>
        <taxon>Dikarya</taxon>
        <taxon>Basidiomycota</taxon>
        <taxon>Pucciniomycotina</taxon>
        <taxon>Pucciniomycetes</taxon>
        <taxon>Pucciniales</taxon>
        <taxon>Pucciniaceae</taxon>
        <taxon>Puccinia</taxon>
    </lineage>
</organism>
<name>A0A0L6VA86_9BASI</name>
<dbReference type="VEuPathDB" id="FungiDB:VP01_2094g3"/>
<dbReference type="Proteomes" id="UP000037035">
    <property type="component" value="Unassembled WGS sequence"/>
</dbReference>
<feature type="transmembrane region" description="Helical" evidence="2">
    <location>
        <begin position="812"/>
        <end position="830"/>
    </location>
</feature>
<dbReference type="AlphaFoldDB" id="A0A0L6VA86"/>
<feature type="compositionally biased region" description="Polar residues" evidence="1">
    <location>
        <begin position="497"/>
        <end position="508"/>
    </location>
</feature>
<keyword evidence="4" id="KW-1185">Reference proteome</keyword>
<proteinExistence type="predicted"/>
<feature type="transmembrane region" description="Helical" evidence="2">
    <location>
        <begin position="769"/>
        <end position="792"/>
    </location>
</feature>
<comment type="caution">
    <text evidence="3">The sequence shown here is derived from an EMBL/GenBank/DDBJ whole genome shotgun (WGS) entry which is preliminary data.</text>
</comment>
<accession>A0A0L6VA86</accession>
<evidence type="ECO:0000256" key="1">
    <source>
        <dbReference type="SAM" id="MobiDB-lite"/>
    </source>
</evidence>